<feature type="domain" description="N-acetyltransferase" evidence="1">
    <location>
        <begin position="1"/>
        <end position="137"/>
    </location>
</feature>
<dbReference type="Pfam" id="PF00583">
    <property type="entry name" value="Acetyltransf_1"/>
    <property type="match status" value="1"/>
</dbReference>
<dbReference type="InterPro" id="IPR016181">
    <property type="entry name" value="Acyl_CoA_acyltransferase"/>
</dbReference>
<keyword evidence="3" id="KW-1185">Reference proteome</keyword>
<dbReference type="Gene3D" id="3.40.630.30">
    <property type="match status" value="1"/>
</dbReference>
<proteinExistence type="predicted"/>
<comment type="caution">
    <text evidence="2">The sequence shown here is derived from an EMBL/GenBank/DDBJ whole genome shotgun (WGS) entry which is preliminary data.</text>
</comment>
<dbReference type="AlphaFoldDB" id="A0A562NBM2"/>
<evidence type="ECO:0000313" key="3">
    <source>
        <dbReference type="Proteomes" id="UP000317122"/>
    </source>
</evidence>
<evidence type="ECO:0000259" key="1">
    <source>
        <dbReference type="PROSITE" id="PS51186"/>
    </source>
</evidence>
<gene>
    <name evidence="2" type="ORF">IQ26_05082</name>
</gene>
<organism evidence="2 3">
    <name type="scientific">Mesorhizobium tianshanense</name>
    <dbReference type="NCBI Taxonomy" id="39844"/>
    <lineage>
        <taxon>Bacteria</taxon>
        <taxon>Pseudomonadati</taxon>
        <taxon>Pseudomonadota</taxon>
        <taxon>Alphaproteobacteria</taxon>
        <taxon>Hyphomicrobiales</taxon>
        <taxon>Phyllobacteriaceae</taxon>
        <taxon>Mesorhizobium</taxon>
    </lineage>
</organism>
<dbReference type="GO" id="GO:0016747">
    <property type="term" value="F:acyltransferase activity, transferring groups other than amino-acyl groups"/>
    <property type="evidence" value="ECO:0007669"/>
    <property type="project" value="InterPro"/>
</dbReference>
<dbReference type="InterPro" id="IPR000182">
    <property type="entry name" value="GNAT_dom"/>
</dbReference>
<sequence length="141" mass="16219">MDEKHAKQIAELLNEHNKLVVHYDAEKVLQSAENYLYEVTESGDVAACLELKRMQWYQFEVDHLTVHDDFLRRGYGQKLLDQAEKKAVTENGRLLQCTIRRDNAASEGLFAKCAFNRVGEFFYPLSGNNVGVWQKVISPAR</sequence>
<dbReference type="CDD" id="cd04301">
    <property type="entry name" value="NAT_SF"/>
    <property type="match status" value="1"/>
</dbReference>
<accession>A0A562NBM2</accession>
<keyword evidence="2" id="KW-0808">Transferase</keyword>
<evidence type="ECO:0000313" key="2">
    <source>
        <dbReference type="EMBL" id="TWI29500.1"/>
    </source>
</evidence>
<dbReference type="OrthoDB" id="8480375at2"/>
<dbReference type="PROSITE" id="PS51186">
    <property type="entry name" value="GNAT"/>
    <property type="match status" value="1"/>
</dbReference>
<dbReference type="SUPFAM" id="SSF55729">
    <property type="entry name" value="Acyl-CoA N-acyltransferases (Nat)"/>
    <property type="match status" value="1"/>
</dbReference>
<reference evidence="2 3" key="1">
    <citation type="journal article" date="2015" name="Stand. Genomic Sci.">
        <title>Genomic Encyclopedia of Bacterial and Archaeal Type Strains, Phase III: the genomes of soil and plant-associated and newly described type strains.</title>
        <authorList>
            <person name="Whitman W.B."/>
            <person name="Woyke T."/>
            <person name="Klenk H.P."/>
            <person name="Zhou Y."/>
            <person name="Lilburn T.G."/>
            <person name="Beck B.J."/>
            <person name="De Vos P."/>
            <person name="Vandamme P."/>
            <person name="Eisen J.A."/>
            <person name="Garrity G."/>
            <person name="Hugenholtz P."/>
            <person name="Kyrpides N.C."/>
        </authorList>
    </citation>
    <scope>NUCLEOTIDE SEQUENCE [LARGE SCALE GENOMIC DNA]</scope>
    <source>
        <strain evidence="2 3">CGMCC 1.2546</strain>
    </source>
</reference>
<protein>
    <submittedName>
        <fullName evidence="2">Acetyltransferase (GNAT) family protein</fullName>
    </submittedName>
</protein>
<dbReference type="Proteomes" id="UP000317122">
    <property type="component" value="Unassembled WGS sequence"/>
</dbReference>
<name>A0A562NBM2_9HYPH</name>
<dbReference type="RefSeq" id="WP_162458069.1">
    <property type="nucleotide sequence ID" value="NZ_BSPF01000004.1"/>
</dbReference>
<dbReference type="EMBL" id="VLKT01000036">
    <property type="protein sequence ID" value="TWI29500.1"/>
    <property type="molecule type" value="Genomic_DNA"/>
</dbReference>